<feature type="transmembrane region" description="Helical" evidence="3">
    <location>
        <begin position="211"/>
        <end position="230"/>
    </location>
</feature>
<dbReference type="AlphaFoldDB" id="A0A2J8A595"/>
<dbReference type="Pfam" id="PF01875">
    <property type="entry name" value="Memo"/>
    <property type="match status" value="1"/>
</dbReference>
<dbReference type="CDD" id="cd07361">
    <property type="entry name" value="MEMO_like"/>
    <property type="match status" value="1"/>
</dbReference>
<keyword evidence="3" id="KW-0472">Membrane</keyword>
<sequence length="525" mass="54226">MDRRCPERQVVAAVVMVVGGCLVAGVGDLSFDAPGYTAALVCAALQAAYIMLAEAAGHQPKAGAGGPEGAGPGAACWLSVCLPCGGGKQQAGVWLRALRARFSGEERAPLLAAQHHAGSGPYMQLGAGKDAEAGGGSGGNSRRDSLGGGGTASGPALQPPLSRHHYDGDGGKAAISLTASSSAAAAGTPPSAAGTAPPPATASPGAAAAEVLHYVGLLGTPLLAAALLLTDEPARLGPGLATARVRVAGGAMLDDGPFGNGAAPYYTWLAVTSVAECALTGSMVLCAGVTGALTTSIVGVLKGVAAVVLGFFLLGGVRFAPLNVAGITVRSMRLAQEVYAELKATGPFDLMSRDVDEAEHSLELHSPYIFHTMRGQAAGYTLVPIMVGALTTQTEALFGKLLGPYLDDPTNLFVVSSDFCHWGSRFSYTYYNREQGQIWESIKWLDELGIQAIESGDPAQFAAYQEEYRNTICGRHPIGVFLNMLQHSQLRHEIRFTHYDQSSKCVAQNQSSVSYASAVVRVVEP</sequence>
<keyword evidence="3" id="KW-1133">Transmembrane helix</keyword>
<evidence type="ECO:0000256" key="1">
    <source>
        <dbReference type="ARBA" id="ARBA00006315"/>
    </source>
</evidence>
<dbReference type="Proteomes" id="UP000236333">
    <property type="component" value="Unassembled WGS sequence"/>
</dbReference>
<proteinExistence type="inferred from homology"/>
<dbReference type="PANTHER" id="PTHR11060">
    <property type="entry name" value="PROTEIN MEMO1"/>
    <property type="match status" value="1"/>
</dbReference>
<protein>
    <submittedName>
        <fullName evidence="4">Protein MEMO1</fullName>
    </submittedName>
</protein>
<feature type="transmembrane region" description="Helical" evidence="3">
    <location>
        <begin position="265"/>
        <end position="293"/>
    </location>
</feature>
<dbReference type="EMBL" id="PGGS01000166">
    <property type="protein sequence ID" value="PNH07699.1"/>
    <property type="molecule type" value="Genomic_DNA"/>
</dbReference>
<dbReference type="InterPro" id="IPR002737">
    <property type="entry name" value="MEMO1_fam"/>
</dbReference>
<dbReference type="PANTHER" id="PTHR11060:SF0">
    <property type="entry name" value="PROTEIN MEMO1"/>
    <property type="match status" value="1"/>
</dbReference>
<feature type="transmembrane region" description="Helical" evidence="3">
    <location>
        <begin position="9"/>
        <end position="27"/>
    </location>
</feature>
<feature type="transmembrane region" description="Helical" evidence="3">
    <location>
        <begin position="33"/>
        <end position="52"/>
    </location>
</feature>
<evidence type="ECO:0000313" key="4">
    <source>
        <dbReference type="EMBL" id="PNH07699.1"/>
    </source>
</evidence>
<dbReference type="NCBIfam" id="TIGR04336">
    <property type="entry name" value="AmmeMemoSam_B"/>
    <property type="match status" value="1"/>
</dbReference>
<feature type="region of interest" description="Disordered" evidence="2">
    <location>
        <begin position="184"/>
        <end position="203"/>
    </location>
</feature>
<reference evidence="4 5" key="1">
    <citation type="journal article" date="2017" name="Mol. Biol. Evol.">
        <title>The 4-celled Tetrabaena socialis nuclear genome reveals the essential components for genetic control of cell number at the origin of multicellularity in the volvocine lineage.</title>
        <authorList>
            <person name="Featherston J."/>
            <person name="Arakaki Y."/>
            <person name="Hanschen E.R."/>
            <person name="Ferris P.J."/>
            <person name="Michod R.E."/>
            <person name="Olson B.J.S.C."/>
            <person name="Nozaki H."/>
            <person name="Durand P.M."/>
        </authorList>
    </citation>
    <scope>NUCLEOTIDE SEQUENCE [LARGE SCALE GENOMIC DNA]</scope>
    <source>
        <strain evidence="4 5">NIES-571</strain>
    </source>
</reference>
<dbReference type="Gene3D" id="3.40.830.10">
    <property type="entry name" value="LigB-like"/>
    <property type="match status" value="1"/>
</dbReference>
<dbReference type="OrthoDB" id="417112at2759"/>
<feature type="region of interest" description="Disordered" evidence="2">
    <location>
        <begin position="121"/>
        <end position="172"/>
    </location>
</feature>
<gene>
    <name evidence="4" type="ORF">TSOC_005869</name>
</gene>
<keyword evidence="3" id="KW-0812">Transmembrane</keyword>
<feature type="transmembrane region" description="Helical" evidence="3">
    <location>
        <begin position="300"/>
        <end position="320"/>
    </location>
</feature>
<evidence type="ECO:0000256" key="3">
    <source>
        <dbReference type="SAM" id="Phobius"/>
    </source>
</evidence>
<evidence type="ECO:0000256" key="2">
    <source>
        <dbReference type="SAM" id="MobiDB-lite"/>
    </source>
</evidence>
<name>A0A2J8A595_9CHLO</name>
<organism evidence="4 5">
    <name type="scientific">Tetrabaena socialis</name>
    <dbReference type="NCBI Taxonomy" id="47790"/>
    <lineage>
        <taxon>Eukaryota</taxon>
        <taxon>Viridiplantae</taxon>
        <taxon>Chlorophyta</taxon>
        <taxon>core chlorophytes</taxon>
        <taxon>Chlorophyceae</taxon>
        <taxon>CS clade</taxon>
        <taxon>Chlamydomonadales</taxon>
        <taxon>Tetrabaenaceae</taxon>
        <taxon>Tetrabaena</taxon>
    </lineage>
</organism>
<accession>A0A2J8A595</accession>
<dbReference type="PROSITE" id="PS51257">
    <property type="entry name" value="PROKAR_LIPOPROTEIN"/>
    <property type="match status" value="1"/>
</dbReference>
<keyword evidence="5" id="KW-1185">Reference proteome</keyword>
<comment type="caution">
    <text evidence="4">The sequence shown here is derived from an EMBL/GenBank/DDBJ whole genome shotgun (WGS) entry which is preliminary data.</text>
</comment>
<evidence type="ECO:0000313" key="5">
    <source>
        <dbReference type="Proteomes" id="UP000236333"/>
    </source>
</evidence>
<comment type="similarity">
    <text evidence="1">Belongs to the MEMO1 family.</text>
</comment>
<feature type="compositionally biased region" description="Low complexity" evidence="2">
    <location>
        <begin position="184"/>
        <end position="195"/>
    </location>
</feature>